<accession>A0ACC3MK29</accession>
<reference evidence="1" key="1">
    <citation type="submission" date="2023-07" db="EMBL/GenBank/DDBJ databases">
        <title>Black Yeasts Isolated from many extreme environments.</title>
        <authorList>
            <person name="Coleine C."/>
            <person name="Stajich J.E."/>
            <person name="Selbmann L."/>
        </authorList>
    </citation>
    <scope>NUCLEOTIDE SEQUENCE</scope>
    <source>
        <strain evidence="1">CCFEE 5714</strain>
    </source>
</reference>
<evidence type="ECO:0000313" key="1">
    <source>
        <dbReference type="EMBL" id="KAK3697483.1"/>
    </source>
</evidence>
<protein>
    <submittedName>
        <fullName evidence="1">Uncharacterized protein</fullName>
    </submittedName>
</protein>
<name>A0ACC3MK29_9PEZI</name>
<sequence length="189" mass="20376">MEHPRTRLDAGTYATMGVGLGYAIAAYAAYNLPQPEGLAGNKGEHKKIVAIEGDSAFGFSGMEVETMARFQMDVLIFVMNNSGLYRGDTDTAEKWEERRKITVAGSTAQGGGLTAWALGYETDYQKIAEMAGGIGIVARTADELKAATEKGYHARVPVVVNVIIDPQADLPMDFSWLDMAPPAKKEAKL</sequence>
<gene>
    <name evidence="1" type="ORF">LTR37_017429</name>
</gene>
<keyword evidence="2" id="KW-1185">Reference proteome</keyword>
<evidence type="ECO:0000313" key="2">
    <source>
        <dbReference type="Proteomes" id="UP001281147"/>
    </source>
</evidence>
<proteinExistence type="predicted"/>
<organism evidence="1 2">
    <name type="scientific">Vermiconidia calcicola</name>
    <dbReference type="NCBI Taxonomy" id="1690605"/>
    <lineage>
        <taxon>Eukaryota</taxon>
        <taxon>Fungi</taxon>
        <taxon>Dikarya</taxon>
        <taxon>Ascomycota</taxon>
        <taxon>Pezizomycotina</taxon>
        <taxon>Dothideomycetes</taxon>
        <taxon>Dothideomycetidae</taxon>
        <taxon>Mycosphaerellales</taxon>
        <taxon>Extremaceae</taxon>
        <taxon>Vermiconidia</taxon>
    </lineage>
</organism>
<dbReference type="Proteomes" id="UP001281147">
    <property type="component" value="Unassembled WGS sequence"/>
</dbReference>
<dbReference type="EMBL" id="JAUTXU010000225">
    <property type="protein sequence ID" value="KAK3697483.1"/>
    <property type="molecule type" value="Genomic_DNA"/>
</dbReference>
<comment type="caution">
    <text evidence="1">The sequence shown here is derived from an EMBL/GenBank/DDBJ whole genome shotgun (WGS) entry which is preliminary data.</text>
</comment>